<keyword evidence="5" id="KW-1185">Reference proteome</keyword>
<dbReference type="PANTHER" id="PTHR38133">
    <property type="entry name" value="SLR1429 PROTEIN"/>
    <property type="match status" value="1"/>
</dbReference>
<reference evidence="4 5" key="1">
    <citation type="submission" date="2020-08" db="EMBL/GenBank/DDBJ databases">
        <title>Genomic Encyclopedia of Type Strains, Phase III (KMG-III): the genomes of soil and plant-associated and newly described type strains.</title>
        <authorList>
            <person name="Whitman W."/>
        </authorList>
    </citation>
    <scope>NUCLEOTIDE SEQUENCE [LARGE SCALE GENOMIC DNA]</scope>
    <source>
        <strain evidence="4 5">CECT 3265</strain>
    </source>
</reference>
<evidence type="ECO:0000259" key="3">
    <source>
        <dbReference type="PROSITE" id="PS50966"/>
    </source>
</evidence>
<gene>
    <name evidence="4" type="ORF">FHS38_000861</name>
</gene>
<keyword evidence="1" id="KW-0863">Zinc-finger</keyword>
<proteinExistence type="predicted"/>
<dbReference type="GO" id="GO:0008270">
    <property type="term" value="F:zinc ion binding"/>
    <property type="evidence" value="ECO:0007669"/>
    <property type="project" value="UniProtKB-KW"/>
</dbReference>
<dbReference type="AlphaFoldDB" id="A0A7W7PCS4"/>
<dbReference type="Pfam" id="PF04434">
    <property type="entry name" value="SWIM"/>
    <property type="match status" value="1"/>
</dbReference>
<dbReference type="InterPro" id="IPR007527">
    <property type="entry name" value="Znf_SWIM"/>
</dbReference>
<dbReference type="RefSeq" id="WP_184730734.1">
    <property type="nucleotide sequence ID" value="NZ_BMRW01000001.1"/>
</dbReference>
<evidence type="ECO:0000313" key="4">
    <source>
        <dbReference type="EMBL" id="MBB4884852.1"/>
    </source>
</evidence>
<feature type="domain" description="SWIM-type" evidence="3">
    <location>
        <begin position="107"/>
        <end position="142"/>
    </location>
</feature>
<feature type="region of interest" description="Disordered" evidence="2">
    <location>
        <begin position="174"/>
        <end position="219"/>
    </location>
</feature>
<evidence type="ECO:0000256" key="2">
    <source>
        <dbReference type="SAM" id="MobiDB-lite"/>
    </source>
</evidence>
<dbReference type="PANTHER" id="PTHR38133:SF1">
    <property type="entry name" value="SLR1429 PROTEIN"/>
    <property type="match status" value="1"/>
</dbReference>
<organism evidence="4 5">
    <name type="scientific">Streptomyces netropsis</name>
    <name type="common">Streptoverticillium netropsis</name>
    <dbReference type="NCBI Taxonomy" id="55404"/>
    <lineage>
        <taxon>Bacteria</taxon>
        <taxon>Bacillati</taxon>
        <taxon>Actinomycetota</taxon>
        <taxon>Actinomycetes</taxon>
        <taxon>Kitasatosporales</taxon>
        <taxon>Streptomycetaceae</taxon>
        <taxon>Streptomyces</taxon>
    </lineage>
</organism>
<protein>
    <submittedName>
        <fullName evidence="4">Putative Zn finger protein</fullName>
    </submittedName>
</protein>
<evidence type="ECO:0000256" key="1">
    <source>
        <dbReference type="PROSITE-ProRule" id="PRU00325"/>
    </source>
</evidence>
<evidence type="ECO:0000313" key="5">
    <source>
        <dbReference type="Proteomes" id="UP000556436"/>
    </source>
</evidence>
<dbReference type="PROSITE" id="PS50966">
    <property type="entry name" value="ZF_SWIM"/>
    <property type="match status" value="1"/>
</dbReference>
<comment type="caution">
    <text evidence="4">The sequence shown here is derived from an EMBL/GenBank/DDBJ whole genome shotgun (WGS) entry which is preliminary data.</text>
</comment>
<keyword evidence="1" id="KW-0862">Zinc</keyword>
<dbReference type="Proteomes" id="UP000556436">
    <property type="component" value="Unassembled WGS sequence"/>
</dbReference>
<sequence length="399" mass="42375">MTSATSWWGRAWIEALETMSLDEGRLSRGRSYARGGHVHDITVAPGRVTARVEGSRSRPYRTGIGLRTLSDDDWDRFLAAVAVHPDHLAALLDKDMPRALADAATTAGVRLLPGPGDLSPHCTCPDRGHPCKHAAALCYETARLLDGDSFLLLLMRGRDERELLDDLARRNAAHAARETPTPATGVSARAALSAAHRPPLPPPLPVPAHPGRPPALPDAGGLPLDPDLLEFLASDAASRAHAFLATGGSPFPDLTPWQDAVRLAAARPTSGLTSSTRALYRALAAGTGRTPTDVARAVAAWRQGGPEGLSVLETPWDPPAGPFDRARSTLTAAGLPPLRPRHNHLTDEARGIQLRYGHDGRWYPYEADPPGPAPVWWPTGAAAEDPVSALEGLLQASAA</sequence>
<accession>A0A7W7PCS4</accession>
<name>A0A7W7PCS4_STRNE</name>
<keyword evidence="1" id="KW-0479">Metal-binding</keyword>
<feature type="compositionally biased region" description="Low complexity" evidence="2">
    <location>
        <begin position="185"/>
        <end position="197"/>
    </location>
</feature>
<dbReference type="EMBL" id="JACHJG010000001">
    <property type="protein sequence ID" value="MBB4884852.1"/>
    <property type="molecule type" value="Genomic_DNA"/>
</dbReference>
<feature type="compositionally biased region" description="Pro residues" evidence="2">
    <location>
        <begin position="198"/>
        <end position="216"/>
    </location>
</feature>